<accession>A0A0Q3QQ52</accession>
<dbReference type="Proteomes" id="UP000008810">
    <property type="component" value="Chromosome 2"/>
</dbReference>
<proteinExistence type="predicted"/>
<dbReference type="InterPro" id="IPR053253">
    <property type="entry name" value="Sex_diff_modulator"/>
</dbReference>
<feature type="region of interest" description="Disordered" evidence="1">
    <location>
        <begin position="100"/>
        <end position="119"/>
    </location>
</feature>
<dbReference type="EnsemblPlants" id="KQK03586">
    <property type="protein sequence ID" value="KQK03586"/>
    <property type="gene ID" value="BRADI_2g08702v3"/>
</dbReference>
<dbReference type="FunCoup" id="A0A0Q3QQ52">
    <property type="interactions" value="817"/>
</dbReference>
<reference evidence="3" key="3">
    <citation type="submission" date="2018-08" db="UniProtKB">
        <authorList>
            <consortium name="EnsemblPlants"/>
        </authorList>
    </citation>
    <scope>IDENTIFICATION</scope>
    <source>
        <strain evidence="3">cv. Bd21</strain>
    </source>
</reference>
<evidence type="ECO:0000256" key="1">
    <source>
        <dbReference type="SAM" id="MobiDB-lite"/>
    </source>
</evidence>
<dbReference type="AlphaFoldDB" id="A0A0Q3QQ52"/>
<reference evidence="2 3" key="1">
    <citation type="journal article" date="2010" name="Nature">
        <title>Genome sequencing and analysis of the model grass Brachypodium distachyon.</title>
        <authorList>
            <consortium name="International Brachypodium Initiative"/>
        </authorList>
    </citation>
    <scope>NUCLEOTIDE SEQUENCE [LARGE SCALE GENOMIC DNA]</scope>
    <source>
        <strain evidence="2 3">Bd21</strain>
    </source>
</reference>
<organism evidence="2">
    <name type="scientific">Brachypodium distachyon</name>
    <name type="common">Purple false brome</name>
    <name type="synonym">Trachynia distachya</name>
    <dbReference type="NCBI Taxonomy" id="15368"/>
    <lineage>
        <taxon>Eukaryota</taxon>
        <taxon>Viridiplantae</taxon>
        <taxon>Streptophyta</taxon>
        <taxon>Embryophyta</taxon>
        <taxon>Tracheophyta</taxon>
        <taxon>Spermatophyta</taxon>
        <taxon>Magnoliopsida</taxon>
        <taxon>Liliopsida</taxon>
        <taxon>Poales</taxon>
        <taxon>Poaceae</taxon>
        <taxon>BOP clade</taxon>
        <taxon>Pooideae</taxon>
        <taxon>Stipodae</taxon>
        <taxon>Brachypodieae</taxon>
        <taxon>Brachypodium</taxon>
    </lineage>
</organism>
<keyword evidence="4" id="KW-1185">Reference proteome</keyword>
<sequence length="349" mass="39087">MVVGSMPSLSSQSPSENGNPWIQVRSRSARRQGSSPARRPSAPLPRPAPSQARLAFLRRFRGRCFRCLSKDHRRADCRDPPRCMCWSWGHLASETSRCRNTSRSPVASSGPVASPPPVSQRLRFLAPPPPRTHTADMLSRAITLPAPRRSGFSTSVVMASHYVEHQAFILRNHGMLVKAVDGRHAANPLLVGKANEGELRIPPHSLRVTRHLPEDFYIHFDFPADRDRAVALGRLVVDGATFLLQPWREAVHGTLQTFNLHVRVCIEKMPLHLWSIKGAESVFGRDVIVNRLDSRTYSKDDTKIFSCWVWCWSLDRIPSEHHFTVFLEGRPRRGDGRLLATVPGGGTSA</sequence>
<evidence type="ECO:0008006" key="5">
    <source>
        <dbReference type="Google" id="ProtNLM"/>
    </source>
</evidence>
<dbReference type="OrthoDB" id="696926at2759"/>
<dbReference type="InParanoid" id="A0A0Q3QQ52"/>
<dbReference type="PANTHER" id="PTHR33087:SF49">
    <property type="entry name" value="DUF4283 DOMAIN-CONTAINING PROTEIN"/>
    <property type="match status" value="1"/>
</dbReference>
<protein>
    <recommendedName>
        <fullName evidence="5">DUF4283 domain-containing protein</fullName>
    </recommendedName>
</protein>
<dbReference type="EMBL" id="CM000881">
    <property type="protein sequence ID" value="KQK03586.1"/>
    <property type="molecule type" value="Genomic_DNA"/>
</dbReference>
<feature type="compositionally biased region" description="Low complexity" evidence="1">
    <location>
        <begin position="31"/>
        <end position="41"/>
    </location>
</feature>
<evidence type="ECO:0000313" key="4">
    <source>
        <dbReference type="Proteomes" id="UP000008810"/>
    </source>
</evidence>
<gene>
    <name evidence="2" type="ORF">BRADI_2g08702v3</name>
</gene>
<reference evidence="2" key="2">
    <citation type="submission" date="2017-06" db="EMBL/GenBank/DDBJ databases">
        <title>WGS assembly of Brachypodium distachyon.</title>
        <authorList>
            <consortium name="The International Brachypodium Initiative"/>
            <person name="Lucas S."/>
            <person name="Harmon-Smith M."/>
            <person name="Lail K."/>
            <person name="Tice H."/>
            <person name="Grimwood J."/>
            <person name="Bruce D."/>
            <person name="Barry K."/>
            <person name="Shu S."/>
            <person name="Lindquist E."/>
            <person name="Wang M."/>
            <person name="Pitluck S."/>
            <person name="Vogel J.P."/>
            <person name="Garvin D.F."/>
            <person name="Mockler T.C."/>
            <person name="Schmutz J."/>
            <person name="Rokhsar D."/>
            <person name="Bevan M.W."/>
        </authorList>
    </citation>
    <scope>NUCLEOTIDE SEQUENCE</scope>
    <source>
        <strain evidence="2">Bd21</strain>
    </source>
</reference>
<name>A0A0Q3QQ52_BRADI</name>
<feature type="compositionally biased region" description="Low complexity" evidence="1">
    <location>
        <begin position="1"/>
        <end position="15"/>
    </location>
</feature>
<evidence type="ECO:0000313" key="2">
    <source>
        <dbReference type="EMBL" id="KQK03586.1"/>
    </source>
</evidence>
<dbReference type="Gramene" id="KQK03586">
    <property type="protein sequence ID" value="KQK03586"/>
    <property type="gene ID" value="BRADI_2g08702v3"/>
</dbReference>
<evidence type="ECO:0000313" key="3">
    <source>
        <dbReference type="EnsemblPlants" id="KQK03586"/>
    </source>
</evidence>
<feature type="region of interest" description="Disordered" evidence="1">
    <location>
        <begin position="1"/>
        <end position="49"/>
    </location>
</feature>
<dbReference type="PANTHER" id="PTHR33087">
    <property type="entry name" value="OS07G0539200 PROTEIN"/>
    <property type="match status" value="1"/>
</dbReference>